<dbReference type="Gene3D" id="3.10.490.10">
    <property type="entry name" value="Gamma-glutamyl cyclotransferase-like"/>
    <property type="match status" value="1"/>
</dbReference>
<evidence type="ECO:0000313" key="5">
    <source>
        <dbReference type="Proteomes" id="UP001595836"/>
    </source>
</evidence>
<organism evidence="4 5">
    <name type="scientific">Dietzia aurantiaca</name>
    <dbReference type="NCBI Taxonomy" id="983873"/>
    <lineage>
        <taxon>Bacteria</taxon>
        <taxon>Bacillati</taxon>
        <taxon>Actinomycetota</taxon>
        <taxon>Actinomycetes</taxon>
        <taxon>Mycobacteriales</taxon>
        <taxon>Dietziaceae</taxon>
        <taxon>Dietzia</taxon>
    </lineage>
</organism>
<dbReference type="EMBL" id="JBHSHP010000007">
    <property type="protein sequence ID" value="MFC4753595.1"/>
    <property type="molecule type" value="Genomic_DNA"/>
</dbReference>
<accession>A0ABV9PML1</accession>
<proteinExistence type="predicted"/>
<comment type="caution">
    <text evidence="4">The sequence shown here is derived from an EMBL/GenBank/DDBJ whole genome shotgun (WGS) entry which is preliminary data.</text>
</comment>
<dbReference type="CDD" id="cd06661">
    <property type="entry name" value="GGCT_like"/>
    <property type="match status" value="1"/>
</dbReference>
<dbReference type="InterPro" id="IPR036568">
    <property type="entry name" value="GGCT-like_sf"/>
</dbReference>
<dbReference type="PANTHER" id="PTHR31544">
    <property type="entry name" value="AIG2-LIKE PROTEIN D"/>
    <property type="match status" value="1"/>
</dbReference>
<keyword evidence="1" id="KW-0808">Transferase</keyword>
<evidence type="ECO:0000313" key="4">
    <source>
        <dbReference type="EMBL" id="MFC4753595.1"/>
    </source>
</evidence>
<evidence type="ECO:0000256" key="1">
    <source>
        <dbReference type="ARBA" id="ARBA00022679"/>
    </source>
</evidence>
<gene>
    <name evidence="4" type="ORF">ACFO7U_02215</name>
</gene>
<sequence>MIATAGLQQEETPMPEHLFVYGILAPGRPNAHVLAEVPGTWRPATISGSLYERGWGASHGFPGIVLGSGGEVAGFVFSSDDLVEQWTLLDELEGDEYSRVTVEARLDEGGAVAAQVYALRD</sequence>
<dbReference type="RefSeq" id="WP_344989152.1">
    <property type="nucleotide sequence ID" value="NZ_BAABCD010000007.1"/>
</dbReference>
<evidence type="ECO:0000259" key="3">
    <source>
        <dbReference type="Pfam" id="PF06094"/>
    </source>
</evidence>
<name>A0ABV9PML1_9ACTN</name>
<protein>
    <recommendedName>
        <fullName evidence="2">Putative gamma-glutamylcyclotransferase</fullName>
    </recommendedName>
</protein>
<dbReference type="InterPro" id="IPR009288">
    <property type="entry name" value="AIG2-like_dom"/>
</dbReference>
<dbReference type="SUPFAM" id="SSF110857">
    <property type="entry name" value="Gamma-glutamyl cyclotransferase-like"/>
    <property type="match status" value="1"/>
</dbReference>
<feature type="domain" description="Gamma-glutamylcyclotransferase AIG2-like" evidence="3">
    <location>
        <begin position="18"/>
        <end position="119"/>
    </location>
</feature>
<evidence type="ECO:0000256" key="2">
    <source>
        <dbReference type="ARBA" id="ARBA00030602"/>
    </source>
</evidence>
<dbReference type="Pfam" id="PF06094">
    <property type="entry name" value="GGACT"/>
    <property type="match status" value="1"/>
</dbReference>
<keyword evidence="5" id="KW-1185">Reference proteome</keyword>
<dbReference type="PANTHER" id="PTHR31544:SF2">
    <property type="entry name" value="AIG2-LIKE PROTEIN D"/>
    <property type="match status" value="1"/>
</dbReference>
<dbReference type="InterPro" id="IPR013024">
    <property type="entry name" value="GGCT-like"/>
</dbReference>
<reference evidence="5" key="1">
    <citation type="journal article" date="2019" name="Int. J. Syst. Evol. Microbiol.">
        <title>The Global Catalogue of Microorganisms (GCM) 10K type strain sequencing project: providing services to taxonomists for standard genome sequencing and annotation.</title>
        <authorList>
            <consortium name="The Broad Institute Genomics Platform"/>
            <consortium name="The Broad Institute Genome Sequencing Center for Infectious Disease"/>
            <person name="Wu L."/>
            <person name="Ma J."/>
        </authorList>
    </citation>
    <scope>NUCLEOTIDE SEQUENCE [LARGE SCALE GENOMIC DNA]</scope>
    <source>
        <strain evidence="5">JCM 11882</strain>
    </source>
</reference>
<dbReference type="InterPro" id="IPR045038">
    <property type="entry name" value="AIG2-like"/>
</dbReference>
<dbReference type="Proteomes" id="UP001595836">
    <property type="component" value="Unassembled WGS sequence"/>
</dbReference>